<dbReference type="AlphaFoldDB" id="Q0F0S1"/>
<evidence type="ECO:0000313" key="1">
    <source>
        <dbReference type="EMBL" id="EAU54957.1"/>
    </source>
</evidence>
<dbReference type="EMBL" id="AATS01000004">
    <property type="protein sequence ID" value="EAU54957.1"/>
    <property type="molecule type" value="Genomic_DNA"/>
</dbReference>
<dbReference type="InParanoid" id="Q0F0S1"/>
<sequence>MVDKRQTVTWEELSWSNHIEQEALVRLLINKGILSQEELLEQVRAVQKTYSEQKS</sequence>
<comment type="caution">
    <text evidence="1">The sequence shown here is derived from an EMBL/GenBank/DDBJ whole genome shotgun (WGS) entry which is preliminary data.</text>
</comment>
<accession>Q0F0S1</accession>
<evidence type="ECO:0000313" key="2">
    <source>
        <dbReference type="Proteomes" id="UP000005297"/>
    </source>
</evidence>
<gene>
    <name evidence="1" type="ORF">SPV1_06429</name>
</gene>
<keyword evidence="2" id="KW-1185">Reference proteome</keyword>
<proteinExistence type="predicted"/>
<dbReference type="HOGENOM" id="CLU_3026951_0_0_0"/>
<reference evidence="1 2" key="1">
    <citation type="submission" date="2006-09" db="EMBL/GenBank/DDBJ databases">
        <authorList>
            <person name="Emerson D."/>
            <person name="Ferriera S."/>
            <person name="Johnson J."/>
            <person name="Kravitz S."/>
            <person name="Halpern A."/>
            <person name="Remington K."/>
            <person name="Beeson K."/>
            <person name="Tran B."/>
            <person name="Rogers Y.-H."/>
            <person name="Friedman R."/>
            <person name="Venter J.C."/>
        </authorList>
    </citation>
    <scope>NUCLEOTIDE SEQUENCE [LARGE SCALE GENOMIC DNA]</scope>
    <source>
        <strain evidence="1 2">PV-1</strain>
    </source>
</reference>
<dbReference type="RefSeq" id="WP_009851579.1">
    <property type="nucleotide sequence ID" value="NZ_DS022295.1"/>
</dbReference>
<name>Q0F0S1_9PROT</name>
<organism evidence="1 2">
    <name type="scientific">Mariprofundus ferrooxydans PV-1</name>
    <dbReference type="NCBI Taxonomy" id="314345"/>
    <lineage>
        <taxon>Bacteria</taxon>
        <taxon>Pseudomonadati</taxon>
        <taxon>Pseudomonadota</taxon>
        <taxon>Candidatius Mariprofundia</taxon>
        <taxon>Mariprofundales</taxon>
        <taxon>Mariprofundaceae</taxon>
        <taxon>Mariprofundus</taxon>
    </lineage>
</organism>
<dbReference type="Proteomes" id="UP000005297">
    <property type="component" value="Unassembled WGS sequence"/>
</dbReference>
<protein>
    <submittedName>
        <fullName evidence="1">Uncharacterized protein</fullName>
    </submittedName>
</protein>